<evidence type="ECO:0000313" key="1">
    <source>
        <dbReference type="EMBL" id="MDC0668589.1"/>
    </source>
</evidence>
<keyword evidence="2" id="KW-1185">Reference proteome</keyword>
<dbReference type="RefSeq" id="WP_271997863.1">
    <property type="nucleotide sequence ID" value="NZ_JAQNDN010000004.1"/>
</dbReference>
<comment type="caution">
    <text evidence="1">The sequence shown here is derived from an EMBL/GenBank/DDBJ whole genome shotgun (WGS) entry which is preliminary data.</text>
</comment>
<gene>
    <name evidence="1" type="ORF">POL58_12605</name>
</gene>
<organism evidence="1 2">
    <name type="scientific">Nannocystis radixulma</name>
    <dbReference type="NCBI Taxonomy" id="2995305"/>
    <lineage>
        <taxon>Bacteria</taxon>
        <taxon>Pseudomonadati</taxon>
        <taxon>Myxococcota</taxon>
        <taxon>Polyangia</taxon>
        <taxon>Nannocystales</taxon>
        <taxon>Nannocystaceae</taxon>
        <taxon>Nannocystis</taxon>
    </lineage>
</organism>
<reference evidence="1 2" key="1">
    <citation type="submission" date="2022-11" db="EMBL/GenBank/DDBJ databases">
        <title>Minimal conservation of predation-associated metabolite biosynthetic gene clusters underscores biosynthetic potential of Myxococcota including descriptions for ten novel species: Archangium lansinium sp. nov., Myxococcus landrumus sp. nov., Nannocystis bai.</title>
        <authorList>
            <person name="Ahearne A."/>
            <person name="Stevens C."/>
            <person name="Dowd S."/>
        </authorList>
    </citation>
    <scope>NUCLEOTIDE SEQUENCE [LARGE SCALE GENOMIC DNA]</scope>
    <source>
        <strain evidence="1 2">NCELM</strain>
    </source>
</reference>
<name>A0ABT5B394_9BACT</name>
<proteinExistence type="predicted"/>
<evidence type="ECO:0000313" key="2">
    <source>
        <dbReference type="Proteomes" id="UP001217838"/>
    </source>
</evidence>
<dbReference type="Proteomes" id="UP001217838">
    <property type="component" value="Unassembled WGS sequence"/>
</dbReference>
<accession>A0ABT5B394</accession>
<dbReference type="EMBL" id="JAQNDN010000004">
    <property type="protein sequence ID" value="MDC0668589.1"/>
    <property type="molecule type" value="Genomic_DNA"/>
</dbReference>
<protein>
    <submittedName>
        <fullName evidence="1">Carboxypeptidase-like regulatory domain-containing protein</fullName>
    </submittedName>
</protein>
<sequence>MPSIDLRILVTAASCLLGCAYYPDPAGNQNLEYRQRSRSMPVMFDITVIHRHSEEPVAGAKVMLMRFDLGQSSGLVPPQPGRLTAAADASGRLRLRGLAPGDYGVCATDGSLRRGTGLHARAGQRVRIVLRLHTPAELDGCEELLGRVTPRH</sequence>